<evidence type="ECO:0000313" key="3">
    <source>
        <dbReference type="Proteomes" id="UP000324222"/>
    </source>
</evidence>
<accession>A0A5B7IJB6</accession>
<dbReference type="Proteomes" id="UP000324222">
    <property type="component" value="Unassembled WGS sequence"/>
</dbReference>
<feature type="region of interest" description="Disordered" evidence="1">
    <location>
        <begin position="1"/>
        <end position="44"/>
    </location>
</feature>
<name>A0A5B7IJB6_PORTR</name>
<evidence type="ECO:0000256" key="1">
    <source>
        <dbReference type="SAM" id="MobiDB-lite"/>
    </source>
</evidence>
<feature type="compositionally biased region" description="Polar residues" evidence="1">
    <location>
        <begin position="22"/>
        <end position="32"/>
    </location>
</feature>
<sequence length="81" mass="9529">MSRRRFHWREEQTSQDSRRQSRGTTPNLSVRFQLNRKGSEVNSSPQCNVIHSVELRESQREETSSVLAIHWIKAPMHLSPE</sequence>
<proteinExistence type="predicted"/>
<protein>
    <submittedName>
        <fullName evidence="2">Uncharacterized protein</fullName>
    </submittedName>
</protein>
<dbReference type="EMBL" id="VSRR010057498">
    <property type="protein sequence ID" value="MPC81617.1"/>
    <property type="molecule type" value="Genomic_DNA"/>
</dbReference>
<reference evidence="2 3" key="1">
    <citation type="submission" date="2019-05" db="EMBL/GenBank/DDBJ databases">
        <title>Another draft genome of Portunus trituberculatus and its Hox gene families provides insights of decapod evolution.</title>
        <authorList>
            <person name="Jeong J.-H."/>
            <person name="Song I."/>
            <person name="Kim S."/>
            <person name="Choi T."/>
            <person name="Kim D."/>
            <person name="Ryu S."/>
            <person name="Kim W."/>
        </authorList>
    </citation>
    <scope>NUCLEOTIDE SEQUENCE [LARGE SCALE GENOMIC DNA]</scope>
    <source>
        <tissue evidence="2">Muscle</tissue>
    </source>
</reference>
<dbReference type="OrthoDB" id="6117944at2759"/>
<evidence type="ECO:0000313" key="2">
    <source>
        <dbReference type="EMBL" id="MPC81617.1"/>
    </source>
</evidence>
<organism evidence="2 3">
    <name type="scientific">Portunus trituberculatus</name>
    <name type="common">Swimming crab</name>
    <name type="synonym">Neptunus trituberculatus</name>
    <dbReference type="NCBI Taxonomy" id="210409"/>
    <lineage>
        <taxon>Eukaryota</taxon>
        <taxon>Metazoa</taxon>
        <taxon>Ecdysozoa</taxon>
        <taxon>Arthropoda</taxon>
        <taxon>Crustacea</taxon>
        <taxon>Multicrustacea</taxon>
        <taxon>Malacostraca</taxon>
        <taxon>Eumalacostraca</taxon>
        <taxon>Eucarida</taxon>
        <taxon>Decapoda</taxon>
        <taxon>Pleocyemata</taxon>
        <taxon>Brachyura</taxon>
        <taxon>Eubrachyura</taxon>
        <taxon>Portunoidea</taxon>
        <taxon>Portunidae</taxon>
        <taxon>Portuninae</taxon>
        <taxon>Portunus</taxon>
    </lineage>
</organism>
<gene>
    <name evidence="2" type="ORF">E2C01_076244</name>
</gene>
<comment type="caution">
    <text evidence="2">The sequence shown here is derived from an EMBL/GenBank/DDBJ whole genome shotgun (WGS) entry which is preliminary data.</text>
</comment>
<dbReference type="AlphaFoldDB" id="A0A5B7IJB6"/>
<keyword evidence="3" id="KW-1185">Reference proteome</keyword>
<feature type="compositionally biased region" description="Basic and acidic residues" evidence="1">
    <location>
        <begin position="8"/>
        <end position="19"/>
    </location>
</feature>